<dbReference type="Proteomes" id="UP000196320">
    <property type="component" value="Unassembled WGS sequence"/>
</dbReference>
<evidence type="ECO:0000313" key="1">
    <source>
        <dbReference type="EMBL" id="SJN46889.1"/>
    </source>
</evidence>
<evidence type="ECO:0000313" key="2">
    <source>
        <dbReference type="Proteomes" id="UP000196320"/>
    </source>
</evidence>
<proteinExistence type="predicted"/>
<sequence length="41" mass="4213">MARLDHAPGPMVLTMSIGLGAAAPQFTASIRSHSESLTSMA</sequence>
<organism evidence="1 2">
    <name type="scientific">Microbacterium esteraromaticum</name>
    <dbReference type="NCBI Taxonomy" id="57043"/>
    <lineage>
        <taxon>Bacteria</taxon>
        <taxon>Bacillati</taxon>
        <taxon>Actinomycetota</taxon>
        <taxon>Actinomycetes</taxon>
        <taxon>Micrococcales</taxon>
        <taxon>Microbacteriaceae</taxon>
        <taxon>Microbacterium</taxon>
    </lineage>
</organism>
<name>A0A1R4KRK8_9MICO</name>
<reference evidence="1 2" key="1">
    <citation type="submission" date="2017-02" db="EMBL/GenBank/DDBJ databases">
        <authorList>
            <person name="Peterson S.W."/>
        </authorList>
    </citation>
    <scope>NUCLEOTIDE SEQUENCE [LARGE SCALE GENOMIC DNA]</scope>
    <source>
        <strain evidence="1 2">B Mb 05.01</strain>
    </source>
</reference>
<dbReference type="AlphaFoldDB" id="A0A1R4KRK8"/>
<keyword evidence="2" id="KW-1185">Reference proteome</keyword>
<gene>
    <name evidence="1" type="ORF">FM104_15445</name>
</gene>
<dbReference type="EMBL" id="FUKO01000047">
    <property type="protein sequence ID" value="SJN46889.1"/>
    <property type="molecule type" value="Genomic_DNA"/>
</dbReference>
<protein>
    <submittedName>
        <fullName evidence="1">Uncharacterized protein</fullName>
    </submittedName>
</protein>
<accession>A0A1R4KRK8</accession>